<evidence type="ECO:0000256" key="1">
    <source>
        <dbReference type="SAM" id="MobiDB-lite"/>
    </source>
</evidence>
<protein>
    <submittedName>
        <fullName evidence="2">Uncharacterized protein</fullName>
    </submittedName>
</protein>
<dbReference type="Proteomes" id="UP000299102">
    <property type="component" value="Unassembled WGS sequence"/>
</dbReference>
<gene>
    <name evidence="2" type="ORF">EVAR_14343_1</name>
</gene>
<sequence>MVTTPEQKQTQHNHVITHRDTRGDAAHSLSYVVINGGTDTPNAGRSATARNNGARARAGRGAGGDGTHRHAQTLNAHTCAPNRVFTETRAHTRTPPRAPTRV</sequence>
<name>A0A4C1TXG4_EUMVA</name>
<accession>A0A4C1TXG4</accession>
<feature type="region of interest" description="Disordered" evidence="1">
    <location>
        <begin position="1"/>
        <end position="24"/>
    </location>
</feature>
<dbReference type="AlphaFoldDB" id="A0A4C1TXG4"/>
<evidence type="ECO:0000313" key="3">
    <source>
        <dbReference type="Proteomes" id="UP000299102"/>
    </source>
</evidence>
<keyword evidence="3" id="KW-1185">Reference proteome</keyword>
<feature type="compositionally biased region" description="Polar residues" evidence="1">
    <location>
        <begin position="1"/>
        <end position="14"/>
    </location>
</feature>
<feature type="region of interest" description="Disordered" evidence="1">
    <location>
        <begin position="36"/>
        <end position="102"/>
    </location>
</feature>
<feature type="compositionally biased region" description="Low complexity" evidence="1">
    <location>
        <begin position="43"/>
        <end position="56"/>
    </location>
</feature>
<proteinExistence type="predicted"/>
<dbReference type="EMBL" id="BGZK01000099">
    <property type="protein sequence ID" value="GBP18574.1"/>
    <property type="molecule type" value="Genomic_DNA"/>
</dbReference>
<evidence type="ECO:0000313" key="2">
    <source>
        <dbReference type="EMBL" id="GBP18574.1"/>
    </source>
</evidence>
<reference evidence="2 3" key="1">
    <citation type="journal article" date="2019" name="Commun. Biol.">
        <title>The bagworm genome reveals a unique fibroin gene that provides high tensile strength.</title>
        <authorList>
            <person name="Kono N."/>
            <person name="Nakamura H."/>
            <person name="Ohtoshi R."/>
            <person name="Tomita M."/>
            <person name="Numata K."/>
            <person name="Arakawa K."/>
        </authorList>
    </citation>
    <scope>NUCLEOTIDE SEQUENCE [LARGE SCALE GENOMIC DNA]</scope>
</reference>
<organism evidence="2 3">
    <name type="scientific">Eumeta variegata</name>
    <name type="common">Bagworm moth</name>
    <name type="synonym">Eumeta japonica</name>
    <dbReference type="NCBI Taxonomy" id="151549"/>
    <lineage>
        <taxon>Eukaryota</taxon>
        <taxon>Metazoa</taxon>
        <taxon>Ecdysozoa</taxon>
        <taxon>Arthropoda</taxon>
        <taxon>Hexapoda</taxon>
        <taxon>Insecta</taxon>
        <taxon>Pterygota</taxon>
        <taxon>Neoptera</taxon>
        <taxon>Endopterygota</taxon>
        <taxon>Lepidoptera</taxon>
        <taxon>Glossata</taxon>
        <taxon>Ditrysia</taxon>
        <taxon>Tineoidea</taxon>
        <taxon>Psychidae</taxon>
        <taxon>Oiketicinae</taxon>
        <taxon>Eumeta</taxon>
    </lineage>
</organism>
<comment type="caution">
    <text evidence="2">The sequence shown here is derived from an EMBL/GenBank/DDBJ whole genome shotgun (WGS) entry which is preliminary data.</text>
</comment>